<feature type="DNA-binding region" description="H-T-H motif" evidence="4">
    <location>
        <begin position="44"/>
        <end position="63"/>
    </location>
</feature>
<dbReference type="Pfam" id="PF00440">
    <property type="entry name" value="TetR_N"/>
    <property type="match status" value="1"/>
</dbReference>
<dbReference type="Proteomes" id="UP001239626">
    <property type="component" value="Unassembled WGS sequence"/>
</dbReference>
<evidence type="ECO:0000313" key="7">
    <source>
        <dbReference type="EMBL" id="MDQ0373513.1"/>
    </source>
</evidence>
<keyword evidence="8" id="KW-1185">Reference proteome</keyword>
<sequence>METHTSIWLRPARGSRGRAPEHTRDGIAAAAVRLADTDGLGAVTMRSVAEALGGGSASLYRYVESRDELVALMIDQVNGEIDYTVLHHADWIADLLALGRQSRDVYLRHPWLTDTTAATGDLGPNAVEYLEHALGALQDLAVDGHRKLEAIGVFSAVVRLLARTEIEQRGTAPVDRRRQLAAAAHLSQLLRDGAHPHLAGALSAPPVDADEDQTERLLTRVLEGLLGAEGGSRSGRNR</sequence>
<dbReference type="Gene3D" id="1.10.10.60">
    <property type="entry name" value="Homeodomain-like"/>
    <property type="match status" value="1"/>
</dbReference>
<evidence type="ECO:0000313" key="8">
    <source>
        <dbReference type="Proteomes" id="UP001239626"/>
    </source>
</evidence>
<dbReference type="InterPro" id="IPR009057">
    <property type="entry name" value="Homeodomain-like_sf"/>
</dbReference>
<keyword evidence="2 4" id="KW-0238">DNA-binding</keyword>
<gene>
    <name evidence="7" type="ORF">J2X26_001824</name>
</gene>
<dbReference type="PANTHER" id="PTHR30055">
    <property type="entry name" value="HTH-TYPE TRANSCRIPTIONAL REGULATOR RUTR"/>
    <property type="match status" value="1"/>
</dbReference>
<dbReference type="InterPro" id="IPR036271">
    <property type="entry name" value="Tet_transcr_reg_TetR-rel_C_sf"/>
</dbReference>
<organism evidence="7 8">
    <name type="scientific">Cellulomonas humilata</name>
    <dbReference type="NCBI Taxonomy" id="144055"/>
    <lineage>
        <taxon>Bacteria</taxon>
        <taxon>Bacillati</taxon>
        <taxon>Actinomycetota</taxon>
        <taxon>Actinomycetes</taxon>
        <taxon>Micrococcales</taxon>
        <taxon>Cellulomonadaceae</taxon>
        <taxon>Cellulomonas</taxon>
    </lineage>
</organism>
<evidence type="ECO:0000256" key="5">
    <source>
        <dbReference type="SAM" id="MobiDB-lite"/>
    </source>
</evidence>
<dbReference type="RefSeq" id="WP_307491606.1">
    <property type="nucleotide sequence ID" value="NZ_JAUSVB010000002.1"/>
</dbReference>
<keyword evidence="1" id="KW-0805">Transcription regulation</keyword>
<keyword evidence="3" id="KW-0804">Transcription</keyword>
<dbReference type="Gene3D" id="1.10.357.10">
    <property type="entry name" value="Tetracycline Repressor, domain 2"/>
    <property type="match status" value="1"/>
</dbReference>
<dbReference type="Pfam" id="PF02909">
    <property type="entry name" value="TetR_C_1"/>
    <property type="match status" value="1"/>
</dbReference>
<feature type="region of interest" description="Disordered" evidence="5">
    <location>
        <begin position="1"/>
        <end position="22"/>
    </location>
</feature>
<protein>
    <submittedName>
        <fullName evidence="7">AcrR family transcriptional regulator</fullName>
    </submittedName>
</protein>
<evidence type="ECO:0000256" key="2">
    <source>
        <dbReference type="ARBA" id="ARBA00023125"/>
    </source>
</evidence>
<proteinExistence type="predicted"/>
<dbReference type="PANTHER" id="PTHR30055:SF151">
    <property type="entry name" value="TRANSCRIPTIONAL REGULATORY PROTEIN"/>
    <property type="match status" value="1"/>
</dbReference>
<dbReference type="SUPFAM" id="SSF46689">
    <property type="entry name" value="Homeodomain-like"/>
    <property type="match status" value="1"/>
</dbReference>
<comment type="caution">
    <text evidence="7">The sequence shown here is derived from an EMBL/GenBank/DDBJ whole genome shotgun (WGS) entry which is preliminary data.</text>
</comment>
<dbReference type="InterPro" id="IPR004111">
    <property type="entry name" value="Repressor_TetR_C"/>
</dbReference>
<evidence type="ECO:0000259" key="6">
    <source>
        <dbReference type="PROSITE" id="PS50977"/>
    </source>
</evidence>
<dbReference type="PROSITE" id="PS50977">
    <property type="entry name" value="HTH_TETR_2"/>
    <property type="match status" value="1"/>
</dbReference>
<evidence type="ECO:0000256" key="4">
    <source>
        <dbReference type="PROSITE-ProRule" id="PRU00335"/>
    </source>
</evidence>
<dbReference type="SUPFAM" id="SSF48498">
    <property type="entry name" value="Tetracyclin repressor-like, C-terminal domain"/>
    <property type="match status" value="1"/>
</dbReference>
<evidence type="ECO:0000256" key="3">
    <source>
        <dbReference type="ARBA" id="ARBA00023163"/>
    </source>
</evidence>
<reference evidence="7 8" key="1">
    <citation type="submission" date="2023-07" db="EMBL/GenBank/DDBJ databases">
        <title>Sorghum-associated microbial communities from plants grown in Nebraska, USA.</title>
        <authorList>
            <person name="Schachtman D."/>
        </authorList>
    </citation>
    <scope>NUCLEOTIDE SEQUENCE [LARGE SCALE GENOMIC DNA]</scope>
    <source>
        <strain evidence="7 8">BE332</strain>
    </source>
</reference>
<dbReference type="EMBL" id="JAUSVB010000002">
    <property type="protein sequence ID" value="MDQ0373513.1"/>
    <property type="molecule type" value="Genomic_DNA"/>
</dbReference>
<name>A0ABU0EE38_9CELL</name>
<feature type="domain" description="HTH tetR-type" evidence="6">
    <location>
        <begin position="21"/>
        <end position="81"/>
    </location>
</feature>
<evidence type="ECO:0000256" key="1">
    <source>
        <dbReference type="ARBA" id="ARBA00023015"/>
    </source>
</evidence>
<accession>A0ABU0EE38</accession>
<dbReference type="InterPro" id="IPR050109">
    <property type="entry name" value="HTH-type_TetR-like_transc_reg"/>
</dbReference>
<dbReference type="InterPro" id="IPR001647">
    <property type="entry name" value="HTH_TetR"/>
</dbReference>